<dbReference type="EMBL" id="CAJVRL010000094">
    <property type="protein sequence ID" value="CAG8959936.1"/>
    <property type="molecule type" value="Genomic_DNA"/>
</dbReference>
<proteinExistence type="predicted"/>
<sequence>MARVLSTVHISRVKPFVFTLRLELHLLEVDCGKGETKCSETPKRTQEFRKHHLYASSRMSPFLLNHQG</sequence>
<gene>
    <name evidence="1" type="ORF">HYFRA_00012653</name>
</gene>
<evidence type="ECO:0000313" key="1">
    <source>
        <dbReference type="EMBL" id="CAG8959936.1"/>
    </source>
</evidence>
<accession>A0A9N9L4K6</accession>
<dbReference type="Proteomes" id="UP000696280">
    <property type="component" value="Unassembled WGS sequence"/>
</dbReference>
<reference evidence="1" key="1">
    <citation type="submission" date="2021-07" db="EMBL/GenBank/DDBJ databases">
        <authorList>
            <person name="Durling M."/>
        </authorList>
    </citation>
    <scope>NUCLEOTIDE SEQUENCE</scope>
</reference>
<protein>
    <submittedName>
        <fullName evidence="1">Uncharacterized protein</fullName>
    </submittedName>
</protein>
<name>A0A9N9L4K6_9HELO</name>
<keyword evidence="2" id="KW-1185">Reference proteome</keyword>
<organism evidence="1 2">
    <name type="scientific">Hymenoscyphus fraxineus</name>
    <dbReference type="NCBI Taxonomy" id="746836"/>
    <lineage>
        <taxon>Eukaryota</taxon>
        <taxon>Fungi</taxon>
        <taxon>Dikarya</taxon>
        <taxon>Ascomycota</taxon>
        <taxon>Pezizomycotina</taxon>
        <taxon>Leotiomycetes</taxon>
        <taxon>Helotiales</taxon>
        <taxon>Helotiaceae</taxon>
        <taxon>Hymenoscyphus</taxon>
    </lineage>
</organism>
<dbReference type="AlphaFoldDB" id="A0A9N9L4K6"/>
<comment type="caution">
    <text evidence="1">The sequence shown here is derived from an EMBL/GenBank/DDBJ whole genome shotgun (WGS) entry which is preliminary data.</text>
</comment>
<evidence type="ECO:0000313" key="2">
    <source>
        <dbReference type="Proteomes" id="UP000696280"/>
    </source>
</evidence>